<dbReference type="RefSeq" id="WP_043666303.1">
    <property type="nucleotide sequence ID" value="NZ_JSEG01000022.1"/>
</dbReference>
<organism evidence="2 3">
    <name type="scientific">Clostridium butyricum</name>
    <dbReference type="NCBI Taxonomy" id="1492"/>
    <lineage>
        <taxon>Bacteria</taxon>
        <taxon>Bacillati</taxon>
        <taxon>Bacillota</taxon>
        <taxon>Clostridia</taxon>
        <taxon>Eubacteriales</taxon>
        <taxon>Clostridiaceae</taxon>
        <taxon>Clostridium</taxon>
    </lineage>
</organism>
<accession>A0A2S7FCG3</accession>
<dbReference type="EMBL" id="LRDH01000097">
    <property type="protein sequence ID" value="PPV15602.1"/>
    <property type="molecule type" value="Genomic_DNA"/>
</dbReference>
<sequence>MANNEERKSTDVDGSIAGYFFQILLGINALTSLKNDEDAVGIECGADVRVITERQKFISIEAKFHKNKMNRYSNDIVKTIYNFYYSNSNDESLFFVTNVGLSNKEDEDFFCEWNKKIINKNAMILYVKSCILRYCVKSKSKSEQVYEKNFSEYKKNKGSEIKDYIKELENDIIQGIEKYSDYAYIDSDVDYGKFCEKIKFAFNNKLKLEAIEDIEENIKNNLTKNYEKWIDVLVKNDSSVLDRIIEIIMYRYLESTSKNSEIGIDKLDVIKKSKLDVKELKSILENYNEEQNKLCENMKLIEIKNDFSRCELEFLNTINEYGEEHEDELKEIYFNIRNQFFSITDISKYKRFLEKYILQVNEYSINSSTIVITKFLFFLTILEYYNKNNCLGLSEFSFKLLDKDNANNLDNNGQQICYKSSINNVNFDFQNFFTKFILNTYKMSDLYKVTTVIAGEIFNEKHKPCKYSCGKLKKRVNIVINQANISNMEAWDEIYSNMEFKCIQCFSLDDSLNEVMKSVEQHIGNKCSDEVALCTSK</sequence>
<reference evidence="2 3" key="1">
    <citation type="submission" date="2016-01" db="EMBL/GenBank/DDBJ databases">
        <title>Characterization of the Clostridium difficile lineages that are prevalent in Hong Kong and China.</title>
        <authorList>
            <person name="Kwok J.S.-L."/>
            <person name="Lam W.-Y."/>
            <person name="Ip M."/>
            <person name="Chan T.-F."/>
            <person name="Hawkey P.M."/>
            <person name="Tsui S.K.-W."/>
        </authorList>
    </citation>
    <scope>NUCLEOTIDE SEQUENCE [LARGE SCALE GENOMIC DNA]</scope>
    <source>
        <strain evidence="2 3">300064</strain>
    </source>
</reference>
<dbReference type="AlphaFoldDB" id="A0A2S7FCG3"/>
<proteinExistence type="predicted"/>
<evidence type="ECO:0000313" key="2">
    <source>
        <dbReference type="EMBL" id="PPV15602.1"/>
    </source>
</evidence>
<evidence type="ECO:0000256" key="1">
    <source>
        <dbReference type="SAM" id="Coils"/>
    </source>
</evidence>
<gene>
    <name evidence="2" type="ORF">AWN73_10980</name>
</gene>
<name>A0A2S7FCG3_CLOBU</name>
<feature type="coiled-coil region" evidence="1">
    <location>
        <begin position="270"/>
        <end position="304"/>
    </location>
</feature>
<keyword evidence="1" id="KW-0175">Coiled coil</keyword>
<protein>
    <submittedName>
        <fullName evidence="2">Uncharacterized protein</fullName>
    </submittedName>
</protein>
<dbReference type="Proteomes" id="UP000238081">
    <property type="component" value="Unassembled WGS sequence"/>
</dbReference>
<evidence type="ECO:0000313" key="3">
    <source>
        <dbReference type="Proteomes" id="UP000238081"/>
    </source>
</evidence>
<comment type="caution">
    <text evidence="2">The sequence shown here is derived from an EMBL/GenBank/DDBJ whole genome shotgun (WGS) entry which is preliminary data.</text>
</comment>